<dbReference type="EMBL" id="CP018632">
    <property type="protein sequence ID" value="ASJ75759.1"/>
    <property type="molecule type" value="Genomic_DNA"/>
</dbReference>
<protein>
    <submittedName>
        <fullName evidence="1">Uncharacterized protein</fullName>
    </submittedName>
</protein>
<name>A0A2Z2NWN1_9GAMM</name>
<proteinExistence type="predicted"/>
<gene>
    <name evidence="1" type="ORF">IMCC3135_28535</name>
</gene>
<dbReference type="OrthoDB" id="9758243at2"/>
<dbReference type="REBASE" id="210377">
    <property type="entry name" value="Gan3135ORF28600P"/>
</dbReference>
<dbReference type="KEGG" id="gai:IMCC3135_28535"/>
<sequence length="193" mass="22114">MRFYEFISQIVPFDDLELEKLSLFARKLRPMLRETNVAEDEVDLDNVVLSHYRLSKLKQQNLKLSEDAEGYELDPSEGAGTAKAKDPKEEFLSQIISRLNEIFLMDELSDKDCVNFAHTVADKVSENERAMMQLRTNTREQAMLGDFPKAVDDAVIESNEANRNQMMQLLSNPDKAKEFSRLVYDLIAFGGAR</sequence>
<dbReference type="AlphaFoldDB" id="A0A2Z2NWN1"/>
<evidence type="ECO:0000313" key="1">
    <source>
        <dbReference type="EMBL" id="ASJ75759.1"/>
    </source>
</evidence>
<accession>A0A2Z2NWN1</accession>
<dbReference type="Proteomes" id="UP000250079">
    <property type="component" value="Chromosome"/>
</dbReference>
<reference evidence="1 2" key="1">
    <citation type="submission" date="2016-12" db="EMBL/GenBank/DDBJ databases">
        <authorList>
            <person name="Song W.-J."/>
            <person name="Kurnit D.M."/>
        </authorList>
    </citation>
    <scope>NUCLEOTIDE SEQUENCE [LARGE SCALE GENOMIC DNA]</scope>
    <source>
        <strain evidence="1 2">IMCC3135</strain>
    </source>
</reference>
<dbReference type="RefSeq" id="WP_088920624.1">
    <property type="nucleotide sequence ID" value="NZ_CP018632.1"/>
</dbReference>
<evidence type="ECO:0000313" key="2">
    <source>
        <dbReference type="Proteomes" id="UP000250079"/>
    </source>
</evidence>
<organism evidence="1 2">
    <name type="scientific">Granulosicoccus antarcticus IMCC3135</name>
    <dbReference type="NCBI Taxonomy" id="1192854"/>
    <lineage>
        <taxon>Bacteria</taxon>
        <taxon>Pseudomonadati</taxon>
        <taxon>Pseudomonadota</taxon>
        <taxon>Gammaproteobacteria</taxon>
        <taxon>Chromatiales</taxon>
        <taxon>Granulosicoccaceae</taxon>
        <taxon>Granulosicoccus</taxon>
    </lineage>
</organism>
<keyword evidence="2" id="KW-1185">Reference proteome</keyword>